<dbReference type="GeneID" id="33355193"/>
<sequence length="80" mass="9727">MCICINCRHIDYCKTYNFINKQHLNEKKNLKKIQLLFIPKNIVINININKKDMYTTIDWDLIECLSFIEKPGNWLLFYNK</sequence>
<dbReference type="RefSeq" id="YP_009393491.1">
    <property type="nucleotide sequence ID" value="NC_035268.1"/>
</dbReference>
<geneLocation type="chloroplast" evidence="1"/>
<reference evidence="1" key="1">
    <citation type="journal article" date="2017" name="J. Phycol.">
        <title>Analysis of chloroplast genomes and a supermatrix inform reclassification of the Rhodomelaceae (Rhodophyta).</title>
        <authorList>
            <person name="Diaz-Tapia P."/>
            <person name="Maggs C.A."/>
            <person name="West J.A."/>
            <person name="Verbruggen H."/>
        </authorList>
    </citation>
    <scope>NUCLEOTIDE SEQUENCE</scope>
    <source>
        <strain evidence="1">JW3897</strain>
    </source>
</reference>
<dbReference type="EMBL" id="MF101421">
    <property type="protein sequence ID" value="ARW62053.1"/>
    <property type="molecule type" value="Genomic_DNA"/>
</dbReference>
<organism evidence="1">
    <name type="scientific">Bostrychia simpliciuscula</name>
    <dbReference type="NCBI Taxonomy" id="324754"/>
    <lineage>
        <taxon>Eukaryota</taxon>
        <taxon>Rhodophyta</taxon>
        <taxon>Florideophyceae</taxon>
        <taxon>Rhodymeniophycidae</taxon>
        <taxon>Ceramiales</taxon>
        <taxon>Rhodomelaceae</taxon>
        <taxon>Bostrychia</taxon>
    </lineage>
</organism>
<name>A0A1Z1M836_9FLOR</name>
<proteinExistence type="predicted"/>
<protein>
    <recommendedName>
        <fullName evidence="2">Ycf34</fullName>
    </recommendedName>
</protein>
<keyword evidence="1" id="KW-0150">Chloroplast</keyword>
<dbReference type="Pfam" id="PF10718">
    <property type="entry name" value="Ycf34"/>
    <property type="match status" value="1"/>
</dbReference>
<accession>A0A1Z1M836</accession>
<keyword evidence="1" id="KW-0934">Plastid</keyword>
<gene>
    <name evidence="1" type="primary">ycf34</name>
</gene>
<evidence type="ECO:0008006" key="2">
    <source>
        <dbReference type="Google" id="ProtNLM"/>
    </source>
</evidence>
<dbReference type="AlphaFoldDB" id="A0A1Z1M836"/>
<evidence type="ECO:0000313" key="1">
    <source>
        <dbReference type="EMBL" id="ARW62053.1"/>
    </source>
</evidence>
<dbReference type="InterPro" id="IPR019656">
    <property type="entry name" value="Uncharacterised_Ycf34"/>
</dbReference>